<organism evidence="3">
    <name type="scientific">Mycobacterium riyadhense</name>
    <dbReference type="NCBI Taxonomy" id="486698"/>
    <lineage>
        <taxon>Bacteria</taxon>
        <taxon>Bacillati</taxon>
        <taxon>Actinomycetota</taxon>
        <taxon>Actinomycetes</taxon>
        <taxon>Mycobacteriales</taxon>
        <taxon>Mycobacteriaceae</taxon>
        <taxon>Mycobacterium</taxon>
    </lineage>
</organism>
<proteinExistence type="predicted"/>
<feature type="region of interest" description="Disordered" evidence="1">
    <location>
        <begin position="125"/>
        <end position="160"/>
    </location>
</feature>
<dbReference type="AlphaFoldDB" id="A0A653EKF4"/>
<gene>
    <name evidence="3" type="ORF">BIN_B_02331</name>
</gene>
<dbReference type="InterPro" id="IPR007969">
    <property type="entry name" value="DUF732"/>
</dbReference>
<dbReference type="Pfam" id="PF05305">
    <property type="entry name" value="DUF732"/>
    <property type="match status" value="1"/>
</dbReference>
<protein>
    <recommendedName>
        <fullName evidence="2">DUF732 domain-containing protein</fullName>
    </recommendedName>
</protein>
<accession>A0A653EKF4</accession>
<dbReference type="EMBL" id="LR589082">
    <property type="protein sequence ID" value="VTO97956.1"/>
    <property type="molecule type" value="Genomic_DNA"/>
</dbReference>
<feature type="compositionally biased region" description="Low complexity" evidence="1">
    <location>
        <begin position="125"/>
        <end position="155"/>
    </location>
</feature>
<sequence length="235" mass="24620">MAQPPPDLDLRSVPGHRNVATMAVMVEPGSAGNETDAATAAVDSGETVAVPNPAPTDAVEVAWSRGEDVVADVYENVENDEIPSEPPAARETWRSTWGRATAMLMVGVGLAGAIVLGHWALTRSPTPAKPTQAPAAPTASATTTAPDPASITSTPDQDNKYIQDLGDRGISFANPDAAVYNGKMVCLNIRQGMTVQQIVAQFRTNSPAFSDVANDYVAISVRTYCPQSNNLVAGF</sequence>
<evidence type="ECO:0000259" key="2">
    <source>
        <dbReference type="Pfam" id="PF05305"/>
    </source>
</evidence>
<evidence type="ECO:0000313" key="3">
    <source>
        <dbReference type="EMBL" id="VTO97956.1"/>
    </source>
</evidence>
<name>A0A653EKF4_9MYCO</name>
<evidence type="ECO:0000256" key="1">
    <source>
        <dbReference type="SAM" id="MobiDB-lite"/>
    </source>
</evidence>
<reference evidence="3" key="1">
    <citation type="submission" date="2019-05" db="EMBL/GenBank/DDBJ databases">
        <authorList>
            <person name="Naeem R."/>
            <person name="Antony C."/>
            <person name="Guan Q."/>
        </authorList>
    </citation>
    <scope>NUCLEOTIDE SEQUENCE</scope>
    <source>
        <strain evidence="3">2</strain>
    </source>
</reference>
<feature type="domain" description="DUF732" evidence="2">
    <location>
        <begin position="157"/>
        <end position="227"/>
    </location>
</feature>